<feature type="compositionally biased region" description="Basic and acidic residues" evidence="1">
    <location>
        <begin position="13"/>
        <end position="28"/>
    </location>
</feature>
<dbReference type="EMBL" id="MN813684">
    <property type="protein sequence ID" value="QHB37216.1"/>
    <property type="molecule type" value="Genomic_DNA"/>
</dbReference>
<evidence type="ECO:0000256" key="1">
    <source>
        <dbReference type="SAM" id="MobiDB-lite"/>
    </source>
</evidence>
<dbReference type="Proteomes" id="UP000464752">
    <property type="component" value="Segment"/>
</dbReference>
<accession>A0A6B9L6Q6</accession>
<organism evidence="2 3">
    <name type="scientific">Microbacterium phage Terij</name>
    <dbReference type="NCBI Taxonomy" id="2686229"/>
    <lineage>
        <taxon>Viruses</taxon>
        <taxon>Duplodnaviria</taxon>
        <taxon>Heunggongvirae</taxon>
        <taxon>Uroviricota</taxon>
        <taxon>Caudoviricetes</taxon>
        <taxon>Hodgkinviridae</taxon>
        <taxon>Margaeryvirus</taxon>
        <taxon>Margaeryvirus terij</taxon>
    </lineage>
</organism>
<dbReference type="RefSeq" id="YP_010751278.1">
    <property type="nucleotide sequence ID" value="NC_073367.1"/>
</dbReference>
<reference evidence="2 3" key="1">
    <citation type="submission" date="2019-12" db="EMBL/GenBank/DDBJ databases">
        <authorList>
            <person name="Kistler A.K."/>
            <person name="Garlena R.A."/>
            <person name="Russell D.A."/>
            <person name="Pope W.H."/>
            <person name="Jacobs-Sera D."/>
            <person name="Hatfull G.F."/>
        </authorList>
    </citation>
    <scope>NUCLEOTIDE SEQUENCE [LARGE SCALE GENOMIC DNA]</scope>
</reference>
<evidence type="ECO:0000313" key="3">
    <source>
        <dbReference type="Proteomes" id="UP000464752"/>
    </source>
</evidence>
<proteinExistence type="predicted"/>
<feature type="region of interest" description="Disordered" evidence="1">
    <location>
        <begin position="1"/>
        <end position="46"/>
    </location>
</feature>
<gene>
    <name evidence="2" type="primary">82</name>
    <name evidence="2" type="ORF">SEA_TERIJ_82</name>
</gene>
<name>A0A6B9L6Q6_9CAUD</name>
<keyword evidence="3" id="KW-1185">Reference proteome</keyword>
<sequence length="46" mass="5345">MDCEHGNPPVPTHRPDDIDRVVRERLEPTMDTTARTVSMEEKHDDD</sequence>
<dbReference type="GeneID" id="80004944"/>
<evidence type="ECO:0000313" key="2">
    <source>
        <dbReference type="EMBL" id="QHB37216.1"/>
    </source>
</evidence>
<dbReference type="KEGG" id="vg:80004944"/>
<protein>
    <submittedName>
        <fullName evidence="2">Uncharacterized protein</fullName>
    </submittedName>
</protein>